<dbReference type="InterPro" id="IPR001138">
    <property type="entry name" value="Zn2Cys6_DnaBD"/>
</dbReference>
<dbReference type="CDD" id="cd00067">
    <property type="entry name" value="GAL4"/>
    <property type="match status" value="1"/>
</dbReference>
<dbReference type="GO" id="GO:0000981">
    <property type="term" value="F:DNA-binding transcription factor activity, RNA polymerase II-specific"/>
    <property type="evidence" value="ECO:0007669"/>
    <property type="project" value="InterPro"/>
</dbReference>
<evidence type="ECO:0000256" key="3">
    <source>
        <dbReference type="ARBA" id="ARBA00022833"/>
    </source>
</evidence>
<organism evidence="10 11">
    <name type="scientific">Stachybotrys elegans</name>
    <dbReference type="NCBI Taxonomy" id="80388"/>
    <lineage>
        <taxon>Eukaryota</taxon>
        <taxon>Fungi</taxon>
        <taxon>Dikarya</taxon>
        <taxon>Ascomycota</taxon>
        <taxon>Pezizomycotina</taxon>
        <taxon>Sordariomycetes</taxon>
        <taxon>Hypocreomycetidae</taxon>
        <taxon>Hypocreales</taxon>
        <taxon>Stachybotryaceae</taxon>
        <taxon>Stachybotrys</taxon>
    </lineage>
</organism>
<dbReference type="GO" id="GO:0043565">
    <property type="term" value="F:sequence-specific DNA binding"/>
    <property type="evidence" value="ECO:0007669"/>
    <property type="project" value="TreeGrafter"/>
</dbReference>
<evidence type="ECO:0000256" key="4">
    <source>
        <dbReference type="ARBA" id="ARBA00023015"/>
    </source>
</evidence>
<keyword evidence="5" id="KW-0238">DNA-binding</keyword>
<dbReference type="InterPro" id="IPR052202">
    <property type="entry name" value="Yeast_MetPath_Reg"/>
</dbReference>
<feature type="domain" description="Zn(2)-C6 fungal-type" evidence="9">
    <location>
        <begin position="14"/>
        <end position="44"/>
    </location>
</feature>
<evidence type="ECO:0000256" key="2">
    <source>
        <dbReference type="ARBA" id="ARBA00022723"/>
    </source>
</evidence>
<evidence type="ECO:0000313" key="10">
    <source>
        <dbReference type="EMBL" id="KAH7324785.1"/>
    </source>
</evidence>
<dbReference type="GO" id="GO:0005634">
    <property type="term" value="C:nucleus"/>
    <property type="evidence" value="ECO:0007669"/>
    <property type="project" value="UniProtKB-SubCell"/>
</dbReference>
<evidence type="ECO:0000256" key="6">
    <source>
        <dbReference type="ARBA" id="ARBA00023163"/>
    </source>
</evidence>
<reference evidence="10" key="1">
    <citation type="journal article" date="2021" name="Nat. Commun.">
        <title>Genetic determinants of endophytism in the Arabidopsis root mycobiome.</title>
        <authorList>
            <person name="Mesny F."/>
            <person name="Miyauchi S."/>
            <person name="Thiergart T."/>
            <person name="Pickel B."/>
            <person name="Atanasova L."/>
            <person name="Karlsson M."/>
            <person name="Huettel B."/>
            <person name="Barry K.W."/>
            <person name="Haridas S."/>
            <person name="Chen C."/>
            <person name="Bauer D."/>
            <person name="Andreopoulos W."/>
            <person name="Pangilinan J."/>
            <person name="LaButti K."/>
            <person name="Riley R."/>
            <person name="Lipzen A."/>
            <person name="Clum A."/>
            <person name="Drula E."/>
            <person name="Henrissat B."/>
            <person name="Kohler A."/>
            <person name="Grigoriev I.V."/>
            <person name="Martin F.M."/>
            <person name="Hacquard S."/>
        </authorList>
    </citation>
    <scope>NUCLEOTIDE SEQUENCE</scope>
    <source>
        <strain evidence="10">MPI-CAGE-CH-0235</strain>
    </source>
</reference>
<keyword evidence="6" id="KW-0804">Transcription</keyword>
<dbReference type="GO" id="GO:0008270">
    <property type="term" value="F:zinc ion binding"/>
    <property type="evidence" value="ECO:0007669"/>
    <property type="project" value="InterPro"/>
</dbReference>
<dbReference type="EMBL" id="JAGPNK010000003">
    <property type="protein sequence ID" value="KAH7324785.1"/>
    <property type="molecule type" value="Genomic_DNA"/>
</dbReference>
<gene>
    <name evidence="10" type="ORF">B0I35DRAFT_424966</name>
</gene>
<keyword evidence="7" id="KW-0539">Nucleus</keyword>
<dbReference type="OrthoDB" id="3509362at2759"/>
<dbReference type="InterPro" id="IPR036864">
    <property type="entry name" value="Zn2-C6_fun-type_DNA-bd_sf"/>
</dbReference>
<comment type="caution">
    <text evidence="10">The sequence shown here is derived from an EMBL/GenBank/DDBJ whole genome shotgun (WGS) entry which is preliminary data.</text>
</comment>
<evidence type="ECO:0000259" key="9">
    <source>
        <dbReference type="PROSITE" id="PS50048"/>
    </source>
</evidence>
<name>A0A8K0WVT2_9HYPO</name>
<dbReference type="Gene3D" id="4.10.240.10">
    <property type="entry name" value="Zn(2)-C6 fungal-type DNA-binding domain"/>
    <property type="match status" value="1"/>
</dbReference>
<evidence type="ECO:0000313" key="11">
    <source>
        <dbReference type="Proteomes" id="UP000813444"/>
    </source>
</evidence>
<dbReference type="PANTHER" id="PTHR47782:SF12">
    <property type="entry name" value="ZN(II)2CYS6 TRANSCRIPTION FACTOR (EUROFUNG)"/>
    <property type="match status" value="1"/>
</dbReference>
<keyword evidence="2" id="KW-0479">Metal-binding</keyword>
<dbReference type="AlphaFoldDB" id="A0A8K0WVT2"/>
<keyword evidence="11" id="KW-1185">Reference proteome</keyword>
<keyword evidence="4" id="KW-0805">Transcription regulation</keyword>
<protein>
    <recommendedName>
        <fullName evidence="9">Zn(2)-C6 fungal-type domain-containing protein</fullName>
    </recommendedName>
</protein>
<dbReference type="PROSITE" id="PS50048">
    <property type="entry name" value="ZN2_CY6_FUNGAL_2"/>
    <property type="match status" value="1"/>
</dbReference>
<dbReference type="Pfam" id="PF00172">
    <property type="entry name" value="Zn_clus"/>
    <property type="match status" value="1"/>
</dbReference>
<feature type="region of interest" description="Disordered" evidence="8">
    <location>
        <begin position="124"/>
        <end position="209"/>
    </location>
</feature>
<evidence type="ECO:0000256" key="5">
    <source>
        <dbReference type="ARBA" id="ARBA00023125"/>
    </source>
</evidence>
<dbReference type="SMART" id="SM00066">
    <property type="entry name" value="GAL4"/>
    <property type="match status" value="1"/>
</dbReference>
<keyword evidence="3" id="KW-0862">Zinc</keyword>
<dbReference type="SUPFAM" id="SSF57701">
    <property type="entry name" value="Zn2/Cys6 DNA-binding domain"/>
    <property type="match status" value="1"/>
</dbReference>
<dbReference type="Proteomes" id="UP000813444">
    <property type="component" value="Unassembled WGS sequence"/>
</dbReference>
<evidence type="ECO:0000256" key="8">
    <source>
        <dbReference type="SAM" id="MobiDB-lite"/>
    </source>
</evidence>
<accession>A0A8K0WVT2</accession>
<proteinExistence type="predicted"/>
<comment type="subcellular location">
    <subcellularLocation>
        <location evidence="1">Nucleus</location>
    </subcellularLocation>
</comment>
<evidence type="ECO:0000256" key="7">
    <source>
        <dbReference type="ARBA" id="ARBA00023242"/>
    </source>
</evidence>
<dbReference type="GO" id="GO:0045944">
    <property type="term" value="P:positive regulation of transcription by RNA polymerase II"/>
    <property type="evidence" value="ECO:0007669"/>
    <property type="project" value="TreeGrafter"/>
</dbReference>
<sequence>MSSHQTPGGRAGGACSICRAKKRKCSGEKPICKQCAHANVRCEWPEQLKRGLPKNYVRNLEARLSRTETLLKQVLRHISDGELERCLNDMASEADQEGLAEEGLVYSDTWQHNPLQAVQDVRAWQQESRKPHAERTRASRSRQDTAVPTQTSSGELEGVPDETDASALSQSRKDEHASDPASDEQTGGNLGRNAETRKPCGSEGGLIPLDFQKRFLW</sequence>
<dbReference type="PANTHER" id="PTHR47782">
    <property type="entry name" value="ZN(II)2CYS6 TRANSCRIPTION FACTOR (EUROFUNG)-RELATED"/>
    <property type="match status" value="1"/>
</dbReference>
<feature type="compositionally biased region" description="Polar residues" evidence="8">
    <location>
        <begin position="144"/>
        <end position="154"/>
    </location>
</feature>
<evidence type="ECO:0000256" key="1">
    <source>
        <dbReference type="ARBA" id="ARBA00004123"/>
    </source>
</evidence>
<feature type="compositionally biased region" description="Basic and acidic residues" evidence="8">
    <location>
        <begin position="127"/>
        <end position="143"/>
    </location>
</feature>
<dbReference type="PROSITE" id="PS00463">
    <property type="entry name" value="ZN2_CY6_FUNGAL_1"/>
    <property type="match status" value="1"/>
</dbReference>